<evidence type="ECO:0000256" key="1">
    <source>
        <dbReference type="SAM" id="SignalP"/>
    </source>
</evidence>
<gene>
    <name evidence="2" type="ORF">OG579_19915</name>
</gene>
<keyword evidence="1" id="KW-0732">Signal</keyword>
<dbReference type="EMBL" id="CP108021">
    <property type="protein sequence ID" value="WUM19930.1"/>
    <property type="molecule type" value="Genomic_DNA"/>
</dbReference>
<keyword evidence="3" id="KW-1185">Reference proteome</keyword>
<feature type="chain" id="PRO_5043771804" evidence="1">
    <location>
        <begin position="34"/>
        <end position="224"/>
    </location>
</feature>
<accession>A0AAU4K1J0</accession>
<dbReference type="Proteomes" id="UP001432128">
    <property type="component" value="Chromosome"/>
</dbReference>
<reference evidence="2 3" key="1">
    <citation type="submission" date="2022-10" db="EMBL/GenBank/DDBJ databases">
        <title>The complete genomes of actinobacterial strains from the NBC collection.</title>
        <authorList>
            <person name="Joergensen T.S."/>
            <person name="Alvarez Arevalo M."/>
            <person name="Sterndorff E.B."/>
            <person name="Faurdal D."/>
            <person name="Vuksanovic O."/>
            <person name="Mourched A.-S."/>
            <person name="Charusanti P."/>
            <person name="Shaw S."/>
            <person name="Blin K."/>
            <person name="Weber T."/>
        </authorList>
    </citation>
    <scope>NUCLEOTIDE SEQUENCE [LARGE SCALE GENOMIC DNA]</scope>
    <source>
        <strain evidence="2 3">NBC_00319</strain>
    </source>
</reference>
<organism evidence="2 3">
    <name type="scientific">Williamsia herbipolensis</name>
    <dbReference type="NCBI Taxonomy" id="1603258"/>
    <lineage>
        <taxon>Bacteria</taxon>
        <taxon>Bacillati</taxon>
        <taxon>Actinomycetota</taxon>
        <taxon>Actinomycetes</taxon>
        <taxon>Mycobacteriales</taxon>
        <taxon>Nocardiaceae</taxon>
        <taxon>Williamsia</taxon>
    </lineage>
</organism>
<protein>
    <submittedName>
        <fullName evidence="2">MspA family porin</fullName>
    </submittedName>
</protein>
<proteinExistence type="predicted"/>
<evidence type="ECO:0000313" key="2">
    <source>
        <dbReference type="EMBL" id="WUM19930.1"/>
    </source>
</evidence>
<dbReference type="AlphaFoldDB" id="A0AAU4K1J0"/>
<dbReference type="Gene3D" id="2.60.40.1650">
    <property type="entry name" value="Porin MspA (Ig-like beta-sandwich domain)"/>
    <property type="match status" value="1"/>
</dbReference>
<evidence type="ECO:0000313" key="3">
    <source>
        <dbReference type="Proteomes" id="UP001432128"/>
    </source>
</evidence>
<dbReference type="PROSITE" id="PS51318">
    <property type="entry name" value="TAT"/>
    <property type="match status" value="1"/>
</dbReference>
<dbReference type="Pfam" id="PF09203">
    <property type="entry name" value="MspA"/>
    <property type="match status" value="1"/>
</dbReference>
<dbReference type="KEGG" id="whr:OG579_19915"/>
<sequence>MKTTIMRRASVGAALVGVVAATVSGLGAGAAAAGPLPSHSLTQTLADGTKVRVGLFGESFRIARSITAIGTTRQIWASGKIVVDAPGATGGTIDAGYIVGCQVNFLGAGVTPNTGIGGAVTNGQATLGAPSATSGSSVSLGPGQAVALHLINTTNGDLSPQAGNYLTTTNAFTNGKAGVAYSDEEFHVDSCAGYAQAKAFVTVQVDTASVTGYVTVYGTPFNIG</sequence>
<dbReference type="InterPro" id="IPR006311">
    <property type="entry name" value="TAT_signal"/>
</dbReference>
<name>A0AAU4K1J0_9NOCA</name>
<dbReference type="InterPro" id="IPR015286">
    <property type="entry name" value="Porin_fam_mycobact-type"/>
</dbReference>
<dbReference type="RefSeq" id="WP_328857359.1">
    <property type="nucleotide sequence ID" value="NZ_CP108021.1"/>
</dbReference>
<feature type="signal peptide" evidence="1">
    <location>
        <begin position="1"/>
        <end position="33"/>
    </location>
</feature>